<gene>
    <name evidence="7" type="ORF">AVCANL283_06245</name>
</gene>
<dbReference type="InterPro" id="IPR047218">
    <property type="entry name" value="YocR/YhdH-like"/>
</dbReference>
<dbReference type="CDD" id="cd10336">
    <property type="entry name" value="SLC6sbd_Tyt1-Like"/>
    <property type="match status" value="1"/>
</dbReference>
<feature type="transmembrane region" description="Helical" evidence="6">
    <location>
        <begin position="218"/>
        <end position="241"/>
    </location>
</feature>
<feature type="transmembrane region" description="Helical" evidence="6">
    <location>
        <begin position="303"/>
        <end position="325"/>
    </location>
</feature>
<dbReference type="InterPro" id="IPR000175">
    <property type="entry name" value="Na/ntran_symport"/>
</dbReference>
<evidence type="ECO:0000256" key="1">
    <source>
        <dbReference type="ARBA" id="ARBA00004141"/>
    </source>
</evidence>
<keyword evidence="5 6" id="KW-0472">Membrane</keyword>
<keyword evidence="2" id="KW-0813">Transport</keyword>
<dbReference type="RefSeq" id="WP_224325412.1">
    <property type="nucleotide sequence ID" value="NZ_JACGBB010000013.1"/>
</dbReference>
<comment type="subcellular location">
    <subcellularLocation>
        <location evidence="1">Membrane</location>
        <topology evidence="1">Multi-pass membrane protein</topology>
    </subcellularLocation>
</comment>
<sequence length="439" mass="49012">MNTTFSKIGFILAVAGSAVGLGNAWKFPTMVGQNGGGAFIMLFIALTLAVGFVIFLCELYIGKKSQLDPVGAYYKLASKNKKLWSLVGFTMIGALLIVSFYSVIIGWIVYYIYFSIKTLFSFASFNTDIKQNELIFNNLLSNDLTSVIICFSIVFFMSFYIVSKGVKNGIEKMNVFMMPALFILLLLMLIYSMNIDGFFKACEFLFYPDFSKLNENSILNALGLACFSLSIGAGSIITYSASLPKKTNFISSTLYIVFINLLVGLMMGLIVFSFIFEFGANSNEQGAGLIFISLTSLFAKLGILGSILAILFFIALFFAGITSAVSMIEPFCFFLINRFSFSRKKALILIGFIVYFLGICCILQGRIFDILDYISSNIIMPLGAFFATIFVGYFIKKEDLYAEFSPYLKKSLFELWYFFARVIAPLAVIIIAFFNFYKG</sequence>
<dbReference type="SUPFAM" id="SSF161070">
    <property type="entry name" value="SNF-like"/>
    <property type="match status" value="1"/>
</dbReference>
<dbReference type="PROSITE" id="PS50267">
    <property type="entry name" value="NA_NEUROTRAN_SYMP_3"/>
    <property type="match status" value="1"/>
</dbReference>
<comment type="caution">
    <text evidence="7">The sequence shown here is derived from an EMBL/GenBank/DDBJ whole genome shotgun (WGS) entry which is preliminary data.</text>
</comment>
<dbReference type="PRINTS" id="PR00176">
    <property type="entry name" value="NANEUSMPORT"/>
</dbReference>
<dbReference type="Pfam" id="PF00209">
    <property type="entry name" value="SNF"/>
    <property type="match status" value="2"/>
</dbReference>
<evidence type="ECO:0000256" key="2">
    <source>
        <dbReference type="ARBA" id="ARBA00022448"/>
    </source>
</evidence>
<feature type="transmembrane region" description="Helical" evidence="6">
    <location>
        <begin position="144"/>
        <end position="163"/>
    </location>
</feature>
<dbReference type="Proteomes" id="UP000786183">
    <property type="component" value="Unassembled WGS sequence"/>
</dbReference>
<keyword evidence="3 6" id="KW-0812">Transmembrane</keyword>
<reference evidence="7 8" key="1">
    <citation type="submission" date="2020-07" db="EMBL/GenBank/DDBJ databases">
        <title>Transfer of Campylobacter canadensis to the novel genus Avispirillum gen. nov., that also includes two novel species recovered from migratory waterfowl: Avispirillum anseris sp. nov. and Avispirillum brantae sp. nov.</title>
        <authorList>
            <person name="Miller W.G."/>
            <person name="Chapman M.H."/>
            <person name="Yee E."/>
            <person name="Inglis G.D."/>
        </authorList>
    </citation>
    <scope>NUCLEOTIDE SEQUENCE [LARGE SCALE GENOMIC DNA]</scope>
    <source>
        <strain evidence="7 8">L283</strain>
    </source>
</reference>
<evidence type="ECO:0000256" key="4">
    <source>
        <dbReference type="ARBA" id="ARBA00022989"/>
    </source>
</evidence>
<dbReference type="EMBL" id="JACGBB010000013">
    <property type="protein sequence ID" value="MBZ7987699.1"/>
    <property type="molecule type" value="Genomic_DNA"/>
</dbReference>
<feature type="transmembrane region" description="Helical" evidence="6">
    <location>
        <begin position="373"/>
        <end position="395"/>
    </location>
</feature>
<dbReference type="InterPro" id="IPR037272">
    <property type="entry name" value="SNS_sf"/>
</dbReference>
<feature type="transmembrane region" description="Helical" evidence="6">
    <location>
        <begin position="415"/>
        <end position="437"/>
    </location>
</feature>
<dbReference type="PANTHER" id="PTHR42948">
    <property type="entry name" value="TRANSPORTER"/>
    <property type="match status" value="1"/>
</dbReference>
<evidence type="ECO:0000256" key="5">
    <source>
        <dbReference type="ARBA" id="ARBA00023136"/>
    </source>
</evidence>
<evidence type="ECO:0000313" key="7">
    <source>
        <dbReference type="EMBL" id="MBZ7987699.1"/>
    </source>
</evidence>
<feature type="transmembrane region" description="Helical" evidence="6">
    <location>
        <begin position="40"/>
        <end position="62"/>
    </location>
</feature>
<feature type="transmembrane region" description="Helical" evidence="6">
    <location>
        <begin position="253"/>
        <end position="276"/>
    </location>
</feature>
<dbReference type="PANTHER" id="PTHR42948:SF1">
    <property type="entry name" value="TRANSPORTER"/>
    <property type="match status" value="1"/>
</dbReference>
<keyword evidence="4 6" id="KW-1133">Transmembrane helix</keyword>
<name>A0ABS7WUU9_9BACT</name>
<proteinExistence type="predicted"/>
<evidence type="ECO:0000313" key="8">
    <source>
        <dbReference type="Proteomes" id="UP000786183"/>
    </source>
</evidence>
<feature type="transmembrane region" description="Helical" evidence="6">
    <location>
        <begin position="83"/>
        <end position="113"/>
    </location>
</feature>
<keyword evidence="8" id="KW-1185">Reference proteome</keyword>
<dbReference type="NCBIfam" id="NF037979">
    <property type="entry name" value="Na_transp"/>
    <property type="match status" value="1"/>
</dbReference>
<evidence type="ECO:0000256" key="3">
    <source>
        <dbReference type="ARBA" id="ARBA00022692"/>
    </source>
</evidence>
<protein>
    <submittedName>
        <fullName evidence="7">Sodium-dependent transporter</fullName>
    </submittedName>
</protein>
<accession>A0ABS7WUU9</accession>
<organism evidence="7 8">
    <name type="scientific">Campylobacter canadensis</name>
    <dbReference type="NCBI Taxonomy" id="449520"/>
    <lineage>
        <taxon>Bacteria</taxon>
        <taxon>Pseudomonadati</taxon>
        <taxon>Campylobacterota</taxon>
        <taxon>Epsilonproteobacteria</taxon>
        <taxon>Campylobacterales</taxon>
        <taxon>Campylobacteraceae</taxon>
        <taxon>Campylobacter</taxon>
    </lineage>
</organism>
<evidence type="ECO:0000256" key="6">
    <source>
        <dbReference type="SAM" id="Phobius"/>
    </source>
</evidence>
<feature type="transmembrane region" description="Helical" evidence="6">
    <location>
        <begin position="346"/>
        <end position="367"/>
    </location>
</feature>
<feature type="transmembrane region" description="Helical" evidence="6">
    <location>
        <begin position="175"/>
        <end position="198"/>
    </location>
</feature>